<dbReference type="SMART" id="SM00657">
    <property type="entry name" value="RPOL4c"/>
    <property type="match status" value="1"/>
</dbReference>
<keyword evidence="2" id="KW-1185">Reference proteome</keyword>
<dbReference type="EMBL" id="NIRI02000056">
    <property type="protein sequence ID" value="KAG5445582.1"/>
    <property type="molecule type" value="Genomic_DNA"/>
</dbReference>
<keyword evidence="1" id="KW-0240">DNA-directed RNA polymerase</keyword>
<accession>A0A8T1M9K8</accession>
<sequence length="139" mass="15553">MEVDYDSARLLTNLEVLQLINSRLESKKKIRSQQTLLYTCSKYLKTRTPCTAQTADSVRSFTKAVKSFKFTKLELLMLVNHCPSTQVELSVLLSDMDSRFSADQIEQLLKIIAEQFPESVAASQSINAAGASEEGEDAR</sequence>
<dbReference type="InterPro" id="IPR010997">
    <property type="entry name" value="HRDC-like_sf"/>
</dbReference>
<dbReference type="OrthoDB" id="1746530at2759"/>
<dbReference type="PANTHER" id="PTHR15561:SF0">
    <property type="entry name" value="DNA-DIRECTED RNA POLYMERASE III SUBUNIT RPC9"/>
    <property type="match status" value="1"/>
</dbReference>
<gene>
    <name evidence="1" type="ORF">CSKR_106907</name>
</gene>
<reference evidence="1 2" key="2">
    <citation type="journal article" date="2021" name="Genomics">
        <title>High-quality reference genome for Clonorchis sinensis.</title>
        <authorList>
            <person name="Young N.D."/>
            <person name="Stroehlein A.J."/>
            <person name="Kinkar L."/>
            <person name="Wang T."/>
            <person name="Sohn W.M."/>
            <person name="Chang B.C.H."/>
            <person name="Kaur P."/>
            <person name="Weisz D."/>
            <person name="Dudchenko O."/>
            <person name="Aiden E.L."/>
            <person name="Korhonen P.K."/>
            <person name="Gasser R.B."/>
        </authorList>
    </citation>
    <scope>NUCLEOTIDE SEQUENCE [LARGE SCALE GENOMIC DNA]</scope>
    <source>
        <strain evidence="1">Cs-k2</strain>
    </source>
</reference>
<reference evidence="1 2" key="1">
    <citation type="journal article" date="2018" name="Biotechnol. Adv.">
        <title>Improved genomic resources and new bioinformatic workflow for the carcinogenic parasite Clonorchis sinensis: Biotechnological implications.</title>
        <authorList>
            <person name="Wang D."/>
            <person name="Korhonen P.K."/>
            <person name="Gasser R.B."/>
            <person name="Young N.D."/>
        </authorList>
    </citation>
    <scope>NUCLEOTIDE SEQUENCE [LARGE SCALE GENOMIC DNA]</scope>
    <source>
        <strain evidence="1">Cs-k2</strain>
    </source>
</reference>
<organism evidence="1 2">
    <name type="scientific">Clonorchis sinensis</name>
    <name type="common">Chinese liver fluke</name>
    <dbReference type="NCBI Taxonomy" id="79923"/>
    <lineage>
        <taxon>Eukaryota</taxon>
        <taxon>Metazoa</taxon>
        <taxon>Spiralia</taxon>
        <taxon>Lophotrochozoa</taxon>
        <taxon>Platyhelminthes</taxon>
        <taxon>Trematoda</taxon>
        <taxon>Digenea</taxon>
        <taxon>Opisthorchiida</taxon>
        <taxon>Opisthorchiata</taxon>
        <taxon>Opisthorchiidae</taxon>
        <taxon>Clonorchis</taxon>
    </lineage>
</organism>
<proteinExistence type="predicted"/>
<dbReference type="Pfam" id="PF03874">
    <property type="entry name" value="RNA_pol_Rpb4"/>
    <property type="match status" value="1"/>
</dbReference>
<dbReference type="STRING" id="79923.G7YIU5"/>
<dbReference type="Gene3D" id="1.20.1250.40">
    <property type="match status" value="1"/>
</dbReference>
<name>A0A8T1M9K8_CLOSI</name>
<keyword evidence="1" id="KW-0804">Transcription</keyword>
<dbReference type="GO" id="GO:0000166">
    <property type="term" value="F:nucleotide binding"/>
    <property type="evidence" value="ECO:0007669"/>
    <property type="project" value="InterPro"/>
</dbReference>
<evidence type="ECO:0000313" key="1">
    <source>
        <dbReference type="EMBL" id="KAG5445582.1"/>
    </source>
</evidence>
<dbReference type="Proteomes" id="UP000286415">
    <property type="component" value="Unassembled WGS sequence"/>
</dbReference>
<dbReference type="PANTHER" id="PTHR15561">
    <property type="entry name" value="CALCITONIN GENE-RELATED PEPTIDE-RECEPTOR COMPONENT PROTEIN"/>
    <property type="match status" value="1"/>
</dbReference>
<comment type="caution">
    <text evidence="1">The sequence shown here is derived from an EMBL/GenBank/DDBJ whole genome shotgun (WGS) entry which is preliminary data.</text>
</comment>
<dbReference type="InterPro" id="IPR006590">
    <property type="entry name" value="RNA_pol_Rpb4/RPC9_core"/>
</dbReference>
<evidence type="ECO:0000313" key="2">
    <source>
        <dbReference type="Proteomes" id="UP000286415"/>
    </source>
</evidence>
<dbReference type="SUPFAM" id="SSF47819">
    <property type="entry name" value="HRDC-like"/>
    <property type="match status" value="1"/>
</dbReference>
<dbReference type="InterPro" id="IPR038846">
    <property type="entry name" value="RPC9"/>
</dbReference>
<dbReference type="InterPro" id="IPR038324">
    <property type="entry name" value="Rpb4/RPC9_sf"/>
</dbReference>
<protein>
    <submittedName>
        <fullName evidence="1">DNA-directed RNA polymerase III subunit RPC9</fullName>
    </submittedName>
</protein>
<dbReference type="InterPro" id="IPR005574">
    <property type="entry name" value="Rpb4/RPC9"/>
</dbReference>
<dbReference type="GO" id="GO:0006384">
    <property type="term" value="P:transcription initiation at RNA polymerase III promoter"/>
    <property type="evidence" value="ECO:0007669"/>
    <property type="project" value="InterPro"/>
</dbReference>
<dbReference type="GO" id="GO:0005666">
    <property type="term" value="C:RNA polymerase III complex"/>
    <property type="evidence" value="ECO:0007669"/>
    <property type="project" value="InterPro"/>
</dbReference>